<sequence>MTTAQTTADPQQITAAPSRNIIFALALGAGSAVASIYYTQPVLNMIGTELGLGVGTTGLIPTVTQVGYALGILFLLPLGDRYDRRTLIVLKSVLLAAMLLTGSISPGLNTILFTSLLIGITATMAQDIVPAAAILSPKHLHGKTIGTVMTGLLIGILLSRTVSGVIAEYFGWRIVLQLAAVQILIIGFALWKILPPFQTHATMSYPKLLQSLAHLWAEHPSLRHAAIAQAFLAVAFSAFWSSLSLILHQRYGLGSDVAGAFGLLGAVGALMARYAGSLADRHGPARVTKLGSVILILSFAIMCMVPALSSVSAQLAILAIGTIGFDLGVQASLVSHQTIVYQIAPEARSRLNSVFFTVMFVGMASGSVLGTQLFARGGYLSVMAVGILAGIISLTIRMIADRKAAQS</sequence>
<feature type="transmembrane region" description="Helical" evidence="4">
    <location>
        <begin position="287"/>
        <end position="309"/>
    </location>
</feature>
<organism evidence="6 7">
    <name type="scientific">Thalassospira povalilytica</name>
    <dbReference type="NCBI Taxonomy" id="732237"/>
    <lineage>
        <taxon>Bacteria</taxon>
        <taxon>Pseudomonadati</taxon>
        <taxon>Pseudomonadota</taxon>
        <taxon>Alphaproteobacteria</taxon>
        <taxon>Rhodospirillales</taxon>
        <taxon>Thalassospiraceae</taxon>
        <taxon>Thalassospira</taxon>
    </lineage>
</organism>
<feature type="transmembrane region" description="Helical" evidence="4">
    <location>
        <begin position="172"/>
        <end position="194"/>
    </location>
</feature>
<evidence type="ECO:0000256" key="3">
    <source>
        <dbReference type="ARBA" id="ARBA00023136"/>
    </source>
</evidence>
<dbReference type="EMBL" id="JAEKJW010000002">
    <property type="protein sequence ID" value="MBN8196492.1"/>
    <property type="molecule type" value="Genomic_DNA"/>
</dbReference>
<protein>
    <submittedName>
        <fullName evidence="6">MFS transporter</fullName>
    </submittedName>
</protein>
<evidence type="ECO:0000259" key="5">
    <source>
        <dbReference type="PROSITE" id="PS50850"/>
    </source>
</evidence>
<reference evidence="6" key="1">
    <citation type="submission" date="2020-12" db="EMBL/GenBank/DDBJ databases">
        <title>Oil enriched cultivation method for isolating marine PHA-producing bacteria.</title>
        <authorList>
            <person name="Zheng W."/>
            <person name="Yu S."/>
            <person name="Huang Y."/>
        </authorList>
    </citation>
    <scope>NUCLEOTIDE SEQUENCE</scope>
    <source>
        <strain evidence="6">SY-2-3</strain>
    </source>
</reference>
<evidence type="ECO:0000313" key="7">
    <source>
        <dbReference type="Proteomes" id="UP000664405"/>
    </source>
</evidence>
<evidence type="ECO:0000256" key="4">
    <source>
        <dbReference type="SAM" id="Phobius"/>
    </source>
</evidence>
<dbReference type="GO" id="GO:0022857">
    <property type="term" value="F:transmembrane transporter activity"/>
    <property type="evidence" value="ECO:0007669"/>
    <property type="project" value="InterPro"/>
</dbReference>
<gene>
    <name evidence="6" type="ORF">JF547_08440</name>
</gene>
<feature type="transmembrane region" description="Helical" evidence="4">
    <location>
        <begin position="88"/>
        <end position="105"/>
    </location>
</feature>
<keyword evidence="2 4" id="KW-1133">Transmembrane helix</keyword>
<name>A0A8I1SHM1_9PROT</name>
<feature type="transmembrane region" description="Helical" evidence="4">
    <location>
        <begin position="354"/>
        <end position="374"/>
    </location>
</feature>
<evidence type="ECO:0000256" key="2">
    <source>
        <dbReference type="ARBA" id="ARBA00022989"/>
    </source>
</evidence>
<feature type="transmembrane region" description="Helical" evidence="4">
    <location>
        <begin position="147"/>
        <end position="166"/>
    </location>
</feature>
<dbReference type="Proteomes" id="UP000664405">
    <property type="component" value="Unassembled WGS sequence"/>
</dbReference>
<feature type="transmembrane region" description="Helical" evidence="4">
    <location>
        <begin position="380"/>
        <end position="400"/>
    </location>
</feature>
<dbReference type="InterPro" id="IPR020846">
    <property type="entry name" value="MFS_dom"/>
</dbReference>
<feature type="transmembrane region" description="Helical" evidence="4">
    <location>
        <begin position="257"/>
        <end position="275"/>
    </location>
</feature>
<proteinExistence type="predicted"/>
<feature type="transmembrane region" description="Helical" evidence="4">
    <location>
        <begin position="58"/>
        <end position="76"/>
    </location>
</feature>
<dbReference type="PANTHER" id="PTHR42910">
    <property type="entry name" value="TRANSPORTER SCO4007-RELATED"/>
    <property type="match status" value="1"/>
</dbReference>
<feature type="domain" description="Major facilitator superfamily (MFS) profile" evidence="5">
    <location>
        <begin position="21"/>
        <end position="401"/>
    </location>
</feature>
<comment type="caution">
    <text evidence="6">The sequence shown here is derived from an EMBL/GenBank/DDBJ whole genome shotgun (WGS) entry which is preliminary data.</text>
</comment>
<dbReference type="AlphaFoldDB" id="A0A8I1SHM1"/>
<dbReference type="Pfam" id="PF07690">
    <property type="entry name" value="MFS_1"/>
    <property type="match status" value="1"/>
</dbReference>
<dbReference type="InterPro" id="IPR011701">
    <property type="entry name" value="MFS"/>
</dbReference>
<dbReference type="RefSeq" id="WP_206927203.1">
    <property type="nucleotide sequence ID" value="NZ_JAEKJW010000002.1"/>
</dbReference>
<dbReference type="CDD" id="cd17324">
    <property type="entry name" value="MFS_NepI_like"/>
    <property type="match status" value="1"/>
</dbReference>
<evidence type="ECO:0000256" key="1">
    <source>
        <dbReference type="ARBA" id="ARBA00022692"/>
    </source>
</evidence>
<dbReference type="PANTHER" id="PTHR42910:SF1">
    <property type="entry name" value="MAJOR FACILITATOR SUPERFAMILY (MFS) PROFILE DOMAIN-CONTAINING PROTEIN"/>
    <property type="match status" value="1"/>
</dbReference>
<dbReference type="PROSITE" id="PS50850">
    <property type="entry name" value="MFS"/>
    <property type="match status" value="1"/>
</dbReference>
<evidence type="ECO:0000313" key="6">
    <source>
        <dbReference type="EMBL" id="MBN8196492.1"/>
    </source>
</evidence>
<dbReference type="SUPFAM" id="SSF103473">
    <property type="entry name" value="MFS general substrate transporter"/>
    <property type="match status" value="1"/>
</dbReference>
<dbReference type="Gene3D" id="1.20.1250.20">
    <property type="entry name" value="MFS general substrate transporter like domains"/>
    <property type="match status" value="2"/>
</dbReference>
<feature type="transmembrane region" description="Helical" evidence="4">
    <location>
        <begin position="21"/>
        <end position="38"/>
    </location>
</feature>
<dbReference type="InterPro" id="IPR036259">
    <property type="entry name" value="MFS_trans_sf"/>
</dbReference>
<accession>A0A8I1SHM1</accession>
<keyword evidence="3 4" id="KW-0472">Membrane</keyword>
<feature type="transmembrane region" description="Helical" evidence="4">
    <location>
        <begin position="230"/>
        <end position="251"/>
    </location>
</feature>
<keyword evidence="1 4" id="KW-0812">Transmembrane</keyword>